<proteinExistence type="inferred from homology"/>
<dbReference type="PANTHER" id="PTHR38682">
    <property type="entry name" value="V-TYPE ATP SYNTHASE SUBUNIT C"/>
    <property type="match status" value="1"/>
</dbReference>
<dbReference type="EMBL" id="CP035282">
    <property type="protein sequence ID" value="QAT60882.1"/>
    <property type="molecule type" value="Genomic_DNA"/>
</dbReference>
<dbReference type="InterPro" id="IPR050873">
    <property type="entry name" value="V-ATPase_V0D/AC39_subunit"/>
</dbReference>
<dbReference type="PANTHER" id="PTHR38682:SF1">
    <property type="entry name" value="V-TYPE ATP SYNTHASE SUBUNIT C"/>
    <property type="match status" value="1"/>
</dbReference>
<dbReference type="SUPFAM" id="SSF103486">
    <property type="entry name" value="V-type ATP synthase subunit C"/>
    <property type="match status" value="1"/>
</dbReference>
<dbReference type="Pfam" id="PF01992">
    <property type="entry name" value="vATP-synt_AC39"/>
    <property type="match status" value="1"/>
</dbReference>
<dbReference type="GO" id="GO:0046961">
    <property type="term" value="F:proton-transporting ATPase activity, rotational mechanism"/>
    <property type="evidence" value="ECO:0007669"/>
    <property type="project" value="InterPro"/>
</dbReference>
<keyword evidence="2" id="KW-0813">Transport</keyword>
<dbReference type="InterPro" id="IPR036079">
    <property type="entry name" value="ATPase_csu/dsu_sf"/>
</dbReference>
<protein>
    <submittedName>
        <fullName evidence="4">V-type ATP synthase subunit C</fullName>
    </submittedName>
</protein>
<sequence>MDNSIFINSISHMRVLEARMFSKAKLDSLVDSEDFSDCVRMLQNSYYGKYVNMISYEKGLKLAVEDFYKDMYKLFPLREVVDIMAVKYDNHNLKAIIKGEIYKKDFRDMIIDAGSIPVDVLMNGIKKRNFADIPETISLMIERIFDSYNHKKNPQDIDMEIDKEIYKYMFQIAEKSEMPYLFDFTKCSIDLSNIRMFIRIKAQGKGEEFLKRAFIYGGKLNLDLFVSYINEPLVRFSDKIMYTPYGKWSEGCIKKYIETKDLSLIDKFSDDFMTNYLKKAKLISFGPEPIIAYIFAKENEIKAVRIILTGKKNGVDPDIIKERLRERYYV</sequence>
<reference evidence="5" key="1">
    <citation type="submission" date="2019-01" db="EMBL/GenBank/DDBJ databases">
        <title>Draft genomes of a novel of Sporanaerobacter strains.</title>
        <authorList>
            <person name="Ma S."/>
        </authorList>
    </citation>
    <scope>NUCLEOTIDE SEQUENCE [LARGE SCALE GENOMIC DNA]</scope>
    <source>
        <strain evidence="5">NJN-17</strain>
    </source>
</reference>
<dbReference type="NCBIfam" id="NF002266">
    <property type="entry name" value="PRK01198.1-2"/>
    <property type="match status" value="1"/>
</dbReference>
<dbReference type="RefSeq" id="WP_071140302.1">
    <property type="nucleotide sequence ID" value="NZ_CP035282.1"/>
</dbReference>
<dbReference type="Proteomes" id="UP000287969">
    <property type="component" value="Chromosome"/>
</dbReference>
<keyword evidence="5" id="KW-1185">Reference proteome</keyword>
<keyword evidence="3" id="KW-0406">Ion transport</keyword>
<dbReference type="InterPro" id="IPR044911">
    <property type="entry name" value="V-type_ATPase_csu/dsu_dom_3"/>
</dbReference>
<evidence type="ECO:0000256" key="2">
    <source>
        <dbReference type="ARBA" id="ARBA00022448"/>
    </source>
</evidence>
<comment type="similarity">
    <text evidence="1">Belongs to the V-ATPase V0D/AC39 subunit family.</text>
</comment>
<dbReference type="InterPro" id="IPR002843">
    <property type="entry name" value="ATPase_V0-cplx_csu/dsu"/>
</dbReference>
<dbReference type="Gene3D" id="1.20.1690.10">
    <property type="entry name" value="V-type ATP synthase subunit C domain"/>
    <property type="match status" value="2"/>
</dbReference>
<dbReference type="InterPro" id="IPR035067">
    <property type="entry name" value="V-type_ATPase_csu/dsu"/>
</dbReference>
<evidence type="ECO:0000313" key="5">
    <source>
        <dbReference type="Proteomes" id="UP000287969"/>
    </source>
</evidence>
<dbReference type="AlphaFoldDB" id="A0A410QA49"/>
<organism evidence="4 5">
    <name type="scientific">Acidilutibacter cellobiosedens</name>
    <dbReference type="NCBI Taxonomy" id="2507161"/>
    <lineage>
        <taxon>Bacteria</taxon>
        <taxon>Bacillati</taxon>
        <taxon>Bacillota</taxon>
        <taxon>Tissierellia</taxon>
        <taxon>Tissierellales</taxon>
        <taxon>Acidilutibacteraceae</taxon>
        <taxon>Acidilutibacter</taxon>
    </lineage>
</organism>
<evidence type="ECO:0000256" key="3">
    <source>
        <dbReference type="ARBA" id="ARBA00023065"/>
    </source>
</evidence>
<evidence type="ECO:0000256" key="1">
    <source>
        <dbReference type="ARBA" id="ARBA00006709"/>
    </source>
</evidence>
<evidence type="ECO:0000313" key="4">
    <source>
        <dbReference type="EMBL" id="QAT60882.1"/>
    </source>
</evidence>
<gene>
    <name evidence="4" type="ORF">EQM13_04455</name>
</gene>
<dbReference type="OrthoDB" id="1653at2"/>
<dbReference type="KEGG" id="spoa:EQM13_04455"/>
<accession>A0A410QA49</accession>
<dbReference type="Gene3D" id="1.10.132.50">
    <property type="entry name" value="ATP synthase (C/AC39) subunit, domain 3"/>
    <property type="match status" value="1"/>
</dbReference>
<name>A0A410QA49_9FIRM</name>